<dbReference type="Proteomes" id="UP000027982">
    <property type="component" value="Chromosome"/>
</dbReference>
<organism evidence="2 3">
    <name type="scientific">Fimbriimonas ginsengisoli Gsoil 348</name>
    <dbReference type="NCBI Taxonomy" id="661478"/>
    <lineage>
        <taxon>Bacteria</taxon>
        <taxon>Bacillati</taxon>
        <taxon>Armatimonadota</taxon>
        <taxon>Fimbriimonadia</taxon>
        <taxon>Fimbriimonadales</taxon>
        <taxon>Fimbriimonadaceae</taxon>
        <taxon>Fimbriimonas</taxon>
    </lineage>
</organism>
<dbReference type="HOGENOM" id="CLU_1522982_0_0_0"/>
<evidence type="ECO:0000256" key="1">
    <source>
        <dbReference type="SAM" id="MobiDB-lite"/>
    </source>
</evidence>
<reference evidence="2 3" key="1">
    <citation type="journal article" date="2014" name="PLoS ONE">
        <title>The first complete genome sequence of the class fimbriimonadia in the phylum armatimonadetes.</title>
        <authorList>
            <person name="Hu Z.Y."/>
            <person name="Wang Y.Z."/>
            <person name="Im W.T."/>
            <person name="Wang S.Y."/>
            <person name="Zhao G.P."/>
            <person name="Zheng H.J."/>
            <person name="Quan Z.X."/>
        </authorList>
    </citation>
    <scope>NUCLEOTIDE SEQUENCE [LARGE SCALE GENOMIC DNA]</scope>
    <source>
        <strain evidence="2">Gsoil 348</strain>
    </source>
</reference>
<accession>A0A068NK60</accession>
<proteinExistence type="predicted"/>
<protein>
    <submittedName>
        <fullName evidence="2">Uncharacterized protein</fullName>
    </submittedName>
</protein>
<dbReference type="EMBL" id="CP007139">
    <property type="protein sequence ID" value="AIE83842.1"/>
    <property type="molecule type" value="Genomic_DNA"/>
</dbReference>
<keyword evidence="3" id="KW-1185">Reference proteome</keyword>
<name>A0A068NK60_FIMGI</name>
<gene>
    <name evidence="2" type="ORF">OP10G_0474</name>
</gene>
<sequence>MPKPTKTITPDNRVDRWKKLWATPRKMDAAETDAAFEEFQEAFVPSHMHKLFLKSFGVPRAQFGNRFFKEDATFQNWDTRLSNLVGAVGDHLEVNVIYGSPDALESYWLRGERRRSLRDIVIDDWQAACAIVRAGRTTVYLFIEPKMRGCIVRVVQSGDPTPEEEEPTMIEADEEP</sequence>
<dbReference type="RefSeq" id="WP_025227498.1">
    <property type="nucleotide sequence ID" value="NZ_CP007139.1"/>
</dbReference>
<dbReference type="KEGG" id="fgi:OP10G_0474"/>
<feature type="compositionally biased region" description="Acidic residues" evidence="1">
    <location>
        <begin position="161"/>
        <end position="176"/>
    </location>
</feature>
<evidence type="ECO:0000313" key="3">
    <source>
        <dbReference type="Proteomes" id="UP000027982"/>
    </source>
</evidence>
<evidence type="ECO:0000313" key="2">
    <source>
        <dbReference type="EMBL" id="AIE83842.1"/>
    </source>
</evidence>
<dbReference type="AlphaFoldDB" id="A0A068NK60"/>
<feature type="region of interest" description="Disordered" evidence="1">
    <location>
        <begin position="157"/>
        <end position="176"/>
    </location>
</feature>
<dbReference type="STRING" id="661478.OP10G_0474"/>